<dbReference type="AlphaFoldDB" id="A0AAV0E5U6"/>
<evidence type="ECO:0000313" key="7">
    <source>
        <dbReference type="EMBL" id="CAH9117549.1"/>
    </source>
</evidence>
<dbReference type="GO" id="GO:0005634">
    <property type="term" value="C:nucleus"/>
    <property type="evidence" value="ECO:0007669"/>
    <property type="project" value="UniProtKB-SubCell"/>
</dbReference>
<comment type="caution">
    <text evidence="7">The sequence shown here is derived from an EMBL/GenBank/DDBJ whole genome shotgun (WGS) entry which is preliminary data.</text>
</comment>
<keyword evidence="3" id="KW-0238">DNA-binding</keyword>
<dbReference type="EMBL" id="CAMAPF010000449">
    <property type="protein sequence ID" value="CAH9117549.1"/>
    <property type="molecule type" value="Genomic_DNA"/>
</dbReference>
<comment type="subcellular location">
    <subcellularLocation>
        <location evidence="1">Nucleus</location>
    </subcellularLocation>
</comment>
<reference evidence="7" key="1">
    <citation type="submission" date="2022-07" db="EMBL/GenBank/DDBJ databases">
        <authorList>
            <person name="Macas J."/>
            <person name="Novak P."/>
            <person name="Neumann P."/>
        </authorList>
    </citation>
    <scope>NUCLEOTIDE SEQUENCE</scope>
</reference>
<keyword evidence="4" id="KW-0804">Transcription</keyword>
<evidence type="ECO:0000256" key="5">
    <source>
        <dbReference type="ARBA" id="ARBA00023242"/>
    </source>
</evidence>
<dbReference type="EMBL" id="CAMAPF010000964">
    <property type="protein sequence ID" value="CAH9131152.1"/>
    <property type="molecule type" value="Genomic_DNA"/>
</dbReference>
<evidence type="ECO:0000313" key="8">
    <source>
        <dbReference type="EMBL" id="CAH9131152.1"/>
    </source>
</evidence>
<dbReference type="SUPFAM" id="SSF101941">
    <property type="entry name" value="NAC domain"/>
    <property type="match status" value="1"/>
</dbReference>
<evidence type="ECO:0000256" key="2">
    <source>
        <dbReference type="ARBA" id="ARBA00023015"/>
    </source>
</evidence>
<feature type="domain" description="NAC" evidence="6">
    <location>
        <begin position="11"/>
        <end position="159"/>
    </location>
</feature>
<evidence type="ECO:0000259" key="6">
    <source>
        <dbReference type="PROSITE" id="PS51005"/>
    </source>
</evidence>
<dbReference type="InterPro" id="IPR036093">
    <property type="entry name" value="NAC_dom_sf"/>
</dbReference>
<keyword evidence="2" id="KW-0805">Transcription regulation</keyword>
<name>A0AAV0E5U6_9ASTE</name>
<dbReference type="Proteomes" id="UP001152523">
    <property type="component" value="Unassembled WGS sequence"/>
</dbReference>
<dbReference type="PROSITE" id="PS51005">
    <property type="entry name" value="NAC"/>
    <property type="match status" value="1"/>
</dbReference>
<sequence>MQPLRKIPGRIREGYRFRPTDVHLVDFLMSFAHGKPVPPTGPIKLKDVSCGIEPWQIFENSRQRTLYFFTLPNKCLSKNSSSPIKGRWTTQGKGEPIYRFNIKDPSQLIGYKRILRYRNKNLPQHDGAYMMTEYSLAEEIKAKLKPSLKDFVVCQIKRKRVARLGVIQNIISETPSGVVELQPKLDHLLSSFDEMQLDAGHATTAIVHEGQNQ</sequence>
<gene>
    <name evidence="7" type="ORF">CEPIT_LOCUS21927</name>
    <name evidence="8" type="ORF">CEPIT_LOCUS31190</name>
</gene>
<dbReference type="Gene3D" id="2.170.150.80">
    <property type="entry name" value="NAC domain"/>
    <property type="match status" value="1"/>
</dbReference>
<evidence type="ECO:0000313" key="9">
    <source>
        <dbReference type="Proteomes" id="UP001152523"/>
    </source>
</evidence>
<dbReference type="GO" id="GO:0003677">
    <property type="term" value="F:DNA binding"/>
    <property type="evidence" value="ECO:0007669"/>
    <property type="project" value="UniProtKB-KW"/>
</dbReference>
<dbReference type="PANTHER" id="PTHR31989">
    <property type="entry name" value="NAC DOMAIN-CONTAINING PROTEIN 82-RELATED"/>
    <property type="match status" value="1"/>
</dbReference>
<dbReference type="Pfam" id="PF02365">
    <property type="entry name" value="NAM"/>
    <property type="match status" value="1"/>
</dbReference>
<accession>A0AAV0E5U6</accession>
<dbReference type="InterPro" id="IPR003441">
    <property type="entry name" value="NAC-dom"/>
</dbReference>
<keyword evidence="5" id="KW-0539">Nucleus</keyword>
<evidence type="ECO:0000256" key="4">
    <source>
        <dbReference type="ARBA" id="ARBA00023163"/>
    </source>
</evidence>
<protein>
    <recommendedName>
        <fullName evidence="6">NAC domain-containing protein</fullName>
    </recommendedName>
</protein>
<keyword evidence="9" id="KW-1185">Reference proteome</keyword>
<dbReference type="GO" id="GO:0006355">
    <property type="term" value="P:regulation of DNA-templated transcription"/>
    <property type="evidence" value="ECO:0007669"/>
    <property type="project" value="InterPro"/>
</dbReference>
<evidence type="ECO:0000256" key="1">
    <source>
        <dbReference type="ARBA" id="ARBA00004123"/>
    </source>
</evidence>
<evidence type="ECO:0000256" key="3">
    <source>
        <dbReference type="ARBA" id="ARBA00023125"/>
    </source>
</evidence>
<organism evidence="7 9">
    <name type="scientific">Cuscuta epithymum</name>
    <dbReference type="NCBI Taxonomy" id="186058"/>
    <lineage>
        <taxon>Eukaryota</taxon>
        <taxon>Viridiplantae</taxon>
        <taxon>Streptophyta</taxon>
        <taxon>Embryophyta</taxon>
        <taxon>Tracheophyta</taxon>
        <taxon>Spermatophyta</taxon>
        <taxon>Magnoliopsida</taxon>
        <taxon>eudicotyledons</taxon>
        <taxon>Gunneridae</taxon>
        <taxon>Pentapetalae</taxon>
        <taxon>asterids</taxon>
        <taxon>lamiids</taxon>
        <taxon>Solanales</taxon>
        <taxon>Convolvulaceae</taxon>
        <taxon>Cuscuteae</taxon>
        <taxon>Cuscuta</taxon>
        <taxon>Cuscuta subgen. Cuscuta</taxon>
    </lineage>
</organism>
<proteinExistence type="predicted"/>